<dbReference type="PANTHER" id="PTHR34078">
    <property type="entry name" value="EXPRESSED PROTEIN"/>
    <property type="match status" value="1"/>
</dbReference>
<keyword evidence="2" id="KW-0472">Membrane</keyword>
<feature type="region of interest" description="Disordered" evidence="1">
    <location>
        <begin position="115"/>
        <end position="217"/>
    </location>
</feature>
<organism evidence="3 4">
    <name type="scientific">Polysphondylium violaceum</name>
    <dbReference type="NCBI Taxonomy" id="133409"/>
    <lineage>
        <taxon>Eukaryota</taxon>
        <taxon>Amoebozoa</taxon>
        <taxon>Evosea</taxon>
        <taxon>Eumycetozoa</taxon>
        <taxon>Dictyostelia</taxon>
        <taxon>Dictyosteliales</taxon>
        <taxon>Dictyosteliaceae</taxon>
        <taxon>Polysphondylium</taxon>
    </lineage>
</organism>
<feature type="transmembrane region" description="Helical" evidence="2">
    <location>
        <begin position="278"/>
        <end position="306"/>
    </location>
</feature>
<gene>
    <name evidence="3" type="ORF">CYY_009585</name>
</gene>
<comment type="caution">
    <text evidence="3">The sequence shown here is derived from an EMBL/GenBank/DDBJ whole genome shotgun (WGS) entry which is preliminary data.</text>
</comment>
<keyword evidence="4" id="KW-1185">Reference proteome</keyword>
<feature type="transmembrane region" description="Helical" evidence="2">
    <location>
        <begin position="246"/>
        <end position="266"/>
    </location>
</feature>
<protein>
    <submittedName>
        <fullName evidence="3">Uncharacterized protein</fullName>
    </submittedName>
</protein>
<feature type="compositionally biased region" description="Basic residues" evidence="1">
    <location>
        <begin position="187"/>
        <end position="206"/>
    </location>
</feature>
<feature type="compositionally biased region" description="Basic residues" evidence="1">
    <location>
        <begin position="170"/>
        <end position="180"/>
    </location>
</feature>
<dbReference type="Proteomes" id="UP000695562">
    <property type="component" value="Unassembled WGS sequence"/>
</dbReference>
<dbReference type="PANTHER" id="PTHR34078:SF3">
    <property type="entry name" value="TRANSMEMBRANE PROTEIN"/>
    <property type="match status" value="1"/>
</dbReference>
<evidence type="ECO:0000313" key="3">
    <source>
        <dbReference type="EMBL" id="KAF2069094.1"/>
    </source>
</evidence>
<feature type="compositionally biased region" description="Basic residues" evidence="1">
    <location>
        <begin position="124"/>
        <end position="163"/>
    </location>
</feature>
<evidence type="ECO:0000313" key="4">
    <source>
        <dbReference type="Proteomes" id="UP000695562"/>
    </source>
</evidence>
<sequence>MGLNIQETYENDSGEHPQPSQEDAQVPTLLLPPPPPLPNNSYPLYYKMDNEYSDPEYNTDLPSEQQQQHYFVAGDEEQNENFKNEAYHYQSNFLGWSNPYTSHFPPTNNYAPLNYQPNPEWHGHHNHHNHHSHHNHHNHHGHHHNHPHPPPPPHHHGHHHNHPHPPPPPPHHHGHHHNHPHPSPPPPHHHGHHHNHPHPPPHHGGHKNHEDSEVIQSQHQVIHHYVASQLAADQENNKSMDFVMCLLLFIMGFFLIIPWYFSFIYWRSNCKLTRYLAIFSSLLAFMVTCVVIAFFATCLIGDVAYLT</sequence>
<reference evidence="3" key="1">
    <citation type="submission" date="2020-01" db="EMBL/GenBank/DDBJ databases">
        <title>Development of genomics and gene disruption for Polysphondylium violaceum indicates a role for the polyketide synthase stlB in stalk morphogenesis.</title>
        <authorList>
            <person name="Narita B."/>
            <person name="Kawabe Y."/>
            <person name="Kin K."/>
            <person name="Saito T."/>
            <person name="Gibbs R."/>
            <person name="Kuspa A."/>
            <person name="Muzny D."/>
            <person name="Queller D."/>
            <person name="Richards S."/>
            <person name="Strassman J."/>
            <person name="Sucgang R."/>
            <person name="Worley K."/>
            <person name="Schaap P."/>
        </authorList>
    </citation>
    <scope>NUCLEOTIDE SEQUENCE</scope>
    <source>
        <strain evidence="3">QSvi11</strain>
    </source>
</reference>
<accession>A0A8J4PM69</accession>
<dbReference type="EMBL" id="AJWJ01000750">
    <property type="protein sequence ID" value="KAF2069094.1"/>
    <property type="molecule type" value="Genomic_DNA"/>
</dbReference>
<keyword evidence="2" id="KW-1133">Transmembrane helix</keyword>
<evidence type="ECO:0000256" key="2">
    <source>
        <dbReference type="SAM" id="Phobius"/>
    </source>
</evidence>
<name>A0A8J4PM69_9MYCE</name>
<keyword evidence="2" id="KW-0812">Transmembrane</keyword>
<proteinExistence type="predicted"/>
<evidence type="ECO:0000256" key="1">
    <source>
        <dbReference type="SAM" id="MobiDB-lite"/>
    </source>
</evidence>
<feature type="region of interest" description="Disordered" evidence="1">
    <location>
        <begin position="1"/>
        <end position="61"/>
    </location>
</feature>
<dbReference type="AlphaFoldDB" id="A0A8J4PM69"/>